<dbReference type="Pfam" id="PF00691">
    <property type="entry name" value="OmpA"/>
    <property type="match status" value="1"/>
</dbReference>
<dbReference type="PANTHER" id="PTHR30329:SF21">
    <property type="entry name" value="LIPOPROTEIN YIAD-RELATED"/>
    <property type="match status" value="1"/>
</dbReference>
<dbReference type="Gene3D" id="3.30.1330.60">
    <property type="entry name" value="OmpA-like domain"/>
    <property type="match status" value="1"/>
</dbReference>
<dbReference type="Gene3D" id="4.10.1080.10">
    <property type="entry name" value="TSP type-3 repeat"/>
    <property type="match status" value="2"/>
</dbReference>
<dbReference type="PROSITE" id="PS51123">
    <property type="entry name" value="OMPA_2"/>
    <property type="match status" value="1"/>
</dbReference>
<dbReference type="PRINTS" id="PR01021">
    <property type="entry name" value="OMPADOMAIN"/>
</dbReference>
<dbReference type="PANTHER" id="PTHR30329">
    <property type="entry name" value="STATOR ELEMENT OF FLAGELLAR MOTOR COMPLEX"/>
    <property type="match status" value="1"/>
</dbReference>
<dbReference type="GO" id="GO:0009279">
    <property type="term" value="C:cell outer membrane"/>
    <property type="evidence" value="ECO:0007669"/>
    <property type="project" value="UniProtKB-SubCell"/>
</dbReference>
<feature type="compositionally biased region" description="Low complexity" evidence="6">
    <location>
        <begin position="728"/>
        <end position="756"/>
    </location>
</feature>
<keyword evidence="4" id="KW-0998">Cell outer membrane</keyword>
<feature type="domain" description="OmpA-like" evidence="8">
    <location>
        <begin position="534"/>
        <end position="651"/>
    </location>
</feature>
<evidence type="ECO:0000256" key="3">
    <source>
        <dbReference type="ARBA" id="ARBA00023136"/>
    </source>
</evidence>
<evidence type="ECO:0000259" key="8">
    <source>
        <dbReference type="PROSITE" id="PS51123"/>
    </source>
</evidence>
<dbReference type="SUPFAM" id="SSF103647">
    <property type="entry name" value="TSP type-3 repeat"/>
    <property type="match status" value="2"/>
</dbReference>
<dbReference type="Pfam" id="PF02412">
    <property type="entry name" value="TSP_3"/>
    <property type="match status" value="4"/>
</dbReference>
<dbReference type="InterPro" id="IPR006690">
    <property type="entry name" value="OMPA-like_CS"/>
</dbReference>
<accession>A0A380RX60</accession>
<feature type="compositionally biased region" description="Basic and acidic residues" evidence="6">
    <location>
        <begin position="713"/>
        <end position="727"/>
    </location>
</feature>
<dbReference type="SUPFAM" id="SSF103088">
    <property type="entry name" value="OmpA-like"/>
    <property type="match status" value="1"/>
</dbReference>
<dbReference type="InterPro" id="IPR006665">
    <property type="entry name" value="OmpA-like"/>
</dbReference>
<reference evidence="9 10" key="1">
    <citation type="submission" date="2017-08" db="EMBL/GenBank/DDBJ databases">
        <authorList>
            <person name="de Groot N.N."/>
        </authorList>
    </citation>
    <scope>NUCLEOTIDE SEQUENCE [LARGE SCALE GENOMIC DNA]</scope>
    <source>
        <strain evidence="9 10">HM2</strain>
    </source>
</reference>
<proteinExistence type="predicted"/>
<evidence type="ECO:0000256" key="1">
    <source>
        <dbReference type="ARBA" id="ARBA00004442"/>
    </source>
</evidence>
<evidence type="ECO:0000313" key="10">
    <source>
        <dbReference type="Proteomes" id="UP000255423"/>
    </source>
</evidence>
<comment type="subcellular location">
    <subcellularLocation>
        <location evidence="1">Cell outer membrane</location>
    </subcellularLocation>
</comment>
<sequence length="756" mass="82055">MKKLTLILALAQAAVFAQTGLLGGKTGLHQQDANTLGFFHFRVGTGGTIATDNWGYTRGALFTDQYGRTQELDVWDARMEKGRIDGALAGNFNFAFGLRDDLDIGVSLPIYYDHAKDYSGEAIRAHMGKGGLGDLQFYAKYRTPHFFGPDYMKTAAVVDLTVPTGWRGVGIRPRHVWFLDNEGGPTYAYTANSVMLGLTGVVSVDYNKKGVPLVWNSSLGLMIGFGDASNTLVYSTGVNLEINDYIQPFLEFSGEMRFGNDAYPFSPITDPMVLTPGINVKIPFFNIDFAAGIDIGIGNLVDGYDRKDAMDNCKDFQIKFKGETGYRASYCYVAQPLIAGIAKLTWTFGFDGDDDNDGVKNRKDKCPETFPPIVVDEDGCGIDTDEDKVFDGLDKCPDTPKGVAVDSVGCPLDTDEDTVPDYKDMCPETPKGVKVDSVGCPLDTDEDTVPDYKDQCPETPKGVKVDSVGCPLDSDKDGVFDGPDKCPDTPQGVAVDADGCPLDTDKDGVPDYRDKCPNTLPGIQVNKRGCPLRRKEDLDYLKKGIQFEFDSAKLLKSSYPTLDDIIALLEKIPEVKLEVQGHTDIVGTEDYNQKLSEDRAHSVTDYMESKGIAADRLRAIGFGTRVPVADNVSDEGRAKNRRVELIPFGYYTEGDGTVAAPSDSLLNDSTAVPPPTKSDVKPESKPEVKVKLKANAEKKVRSASKAGLKRLKNMRDRAEKAVVEMKSEAAAAAKPAETPKPAETAPAKASAPAPAP</sequence>
<dbReference type="GO" id="GO:0005509">
    <property type="term" value="F:calcium ion binding"/>
    <property type="evidence" value="ECO:0007669"/>
    <property type="project" value="InterPro"/>
</dbReference>
<evidence type="ECO:0000256" key="2">
    <source>
        <dbReference type="ARBA" id="ARBA00022729"/>
    </source>
</evidence>
<dbReference type="PRINTS" id="PR01023">
    <property type="entry name" value="NAFLGMOTY"/>
</dbReference>
<dbReference type="InterPro" id="IPR028974">
    <property type="entry name" value="TSP_type-3_rpt"/>
</dbReference>
<dbReference type="PROSITE" id="PS01068">
    <property type="entry name" value="OMPA_1"/>
    <property type="match status" value="1"/>
</dbReference>
<feature type="chain" id="PRO_5016690919" evidence="7">
    <location>
        <begin position="18"/>
        <end position="756"/>
    </location>
</feature>
<feature type="region of interest" description="Disordered" evidence="6">
    <location>
        <begin position="661"/>
        <end position="756"/>
    </location>
</feature>
<organism evidence="9 10">
    <name type="scientific">Fibrobacter succinogenes</name>
    <name type="common">Bacteroides succinogenes</name>
    <dbReference type="NCBI Taxonomy" id="833"/>
    <lineage>
        <taxon>Bacteria</taxon>
        <taxon>Pseudomonadati</taxon>
        <taxon>Fibrobacterota</taxon>
        <taxon>Fibrobacteria</taxon>
        <taxon>Fibrobacterales</taxon>
        <taxon>Fibrobacteraceae</taxon>
        <taxon>Fibrobacter</taxon>
    </lineage>
</organism>
<dbReference type="InterPro" id="IPR036737">
    <property type="entry name" value="OmpA-like_sf"/>
</dbReference>
<gene>
    <name evidence="9" type="ORF">SAMN05661053_1254</name>
</gene>
<evidence type="ECO:0000256" key="5">
    <source>
        <dbReference type="PROSITE-ProRule" id="PRU00473"/>
    </source>
</evidence>
<dbReference type="EMBL" id="UHJL01000001">
    <property type="protein sequence ID" value="SUQ20004.1"/>
    <property type="molecule type" value="Genomic_DNA"/>
</dbReference>
<keyword evidence="3 5" id="KW-0472">Membrane</keyword>
<dbReference type="RefSeq" id="WP_109572464.1">
    <property type="nucleotide sequence ID" value="NZ_UHJL01000001.1"/>
</dbReference>
<dbReference type="InterPro" id="IPR003367">
    <property type="entry name" value="Thrombospondin_3-like_rpt"/>
</dbReference>
<dbReference type="InterPro" id="IPR050330">
    <property type="entry name" value="Bact_OuterMem_StrucFunc"/>
</dbReference>
<dbReference type="AlphaFoldDB" id="A0A380RX60"/>
<protein>
    <submittedName>
        <fullName evidence="9">Thrombospondin type 3 repeat-containing protein</fullName>
    </submittedName>
</protein>
<dbReference type="Proteomes" id="UP000255423">
    <property type="component" value="Unassembled WGS sequence"/>
</dbReference>
<evidence type="ECO:0000256" key="7">
    <source>
        <dbReference type="SAM" id="SignalP"/>
    </source>
</evidence>
<evidence type="ECO:0000256" key="6">
    <source>
        <dbReference type="SAM" id="MobiDB-lite"/>
    </source>
</evidence>
<name>A0A380RX60_FIBSU</name>
<keyword evidence="2 7" id="KW-0732">Signal</keyword>
<dbReference type="GO" id="GO:0007155">
    <property type="term" value="P:cell adhesion"/>
    <property type="evidence" value="ECO:0007669"/>
    <property type="project" value="InterPro"/>
</dbReference>
<feature type="signal peptide" evidence="7">
    <location>
        <begin position="1"/>
        <end position="17"/>
    </location>
</feature>
<evidence type="ECO:0000256" key="4">
    <source>
        <dbReference type="ARBA" id="ARBA00023237"/>
    </source>
</evidence>
<dbReference type="InterPro" id="IPR006664">
    <property type="entry name" value="OMP_bac"/>
</dbReference>
<feature type="compositionally biased region" description="Basic and acidic residues" evidence="6">
    <location>
        <begin position="678"/>
        <end position="700"/>
    </location>
</feature>
<evidence type="ECO:0000313" key="9">
    <source>
        <dbReference type="EMBL" id="SUQ20004.1"/>
    </source>
</evidence>
<dbReference type="CDD" id="cd07185">
    <property type="entry name" value="OmpA_C-like"/>
    <property type="match status" value="1"/>
</dbReference>